<evidence type="ECO:0000256" key="1">
    <source>
        <dbReference type="ARBA" id="ARBA00004123"/>
    </source>
</evidence>
<dbReference type="GO" id="GO:0036297">
    <property type="term" value="P:interstrand cross-link repair"/>
    <property type="evidence" value="ECO:0007669"/>
    <property type="project" value="TreeGrafter"/>
</dbReference>
<dbReference type="GO" id="GO:0006303">
    <property type="term" value="P:double-strand break repair via nonhomologous end joining"/>
    <property type="evidence" value="ECO:0007669"/>
    <property type="project" value="TreeGrafter"/>
</dbReference>
<dbReference type="GO" id="GO:0035312">
    <property type="term" value="F:5'-3' DNA exonuclease activity"/>
    <property type="evidence" value="ECO:0007669"/>
    <property type="project" value="TreeGrafter"/>
</dbReference>
<evidence type="ECO:0000256" key="2">
    <source>
        <dbReference type="ARBA" id="ARBA00010304"/>
    </source>
</evidence>
<dbReference type="VEuPathDB" id="PiroplasmaDB:BmR1_04g07955"/>
<dbReference type="PANTHER" id="PTHR23240">
    <property type="entry name" value="DNA CROSS-LINK REPAIR PROTEIN PSO2/SNM1-RELATED"/>
    <property type="match status" value="1"/>
</dbReference>
<evidence type="ECO:0000256" key="3">
    <source>
        <dbReference type="ARBA" id="ARBA00022763"/>
    </source>
</evidence>
<evidence type="ECO:0000256" key="4">
    <source>
        <dbReference type="ARBA" id="ARBA00023204"/>
    </source>
</evidence>
<dbReference type="Gene3D" id="3.40.50.12650">
    <property type="match status" value="1"/>
</dbReference>
<dbReference type="SUPFAM" id="SSF56281">
    <property type="entry name" value="Metallo-hydrolase/oxidoreductase"/>
    <property type="match status" value="1"/>
</dbReference>
<dbReference type="GeneID" id="24426229"/>
<dbReference type="KEGG" id="bmic:BmR1_04g07955"/>
<dbReference type="InterPro" id="IPR011084">
    <property type="entry name" value="DRMBL"/>
</dbReference>
<dbReference type="InterPro" id="IPR036866">
    <property type="entry name" value="RibonucZ/Hydroxyglut_hydro"/>
</dbReference>
<dbReference type="GO" id="GO:0005634">
    <property type="term" value="C:nucleus"/>
    <property type="evidence" value="ECO:0007669"/>
    <property type="project" value="UniProtKB-SubCell"/>
</dbReference>
<keyword evidence="8" id="KW-1185">Reference proteome</keyword>
<dbReference type="Pfam" id="PF07522">
    <property type="entry name" value="DRMBL"/>
    <property type="match status" value="1"/>
</dbReference>
<reference evidence="7 8" key="2">
    <citation type="journal article" date="2013" name="PLoS ONE">
        <title>Whole genome mapping and re-organization of the nuclear and mitochondrial genomes of Babesia microti isolates.</title>
        <authorList>
            <person name="Cornillot E."/>
            <person name="Dassouli A."/>
            <person name="Garg A."/>
            <person name="Pachikara N."/>
            <person name="Randazzo S."/>
            <person name="Depoix D."/>
            <person name="Carcy B."/>
            <person name="Delbecq S."/>
            <person name="Frutos R."/>
            <person name="Silva J.C."/>
            <person name="Sutton R."/>
            <person name="Krause P.J."/>
            <person name="Mamoun C.B."/>
        </authorList>
    </citation>
    <scope>NUCLEOTIDE SEQUENCE [LARGE SCALE GENOMIC DNA]</scope>
    <source>
        <strain evidence="7 8">RI</strain>
    </source>
</reference>
<accession>I7ISP3</accession>
<organism evidence="7 8">
    <name type="scientific">Babesia microti (strain RI)</name>
    <dbReference type="NCBI Taxonomy" id="1133968"/>
    <lineage>
        <taxon>Eukaryota</taxon>
        <taxon>Sar</taxon>
        <taxon>Alveolata</taxon>
        <taxon>Apicomplexa</taxon>
        <taxon>Aconoidasida</taxon>
        <taxon>Piroplasmida</taxon>
        <taxon>Babesiidae</taxon>
        <taxon>Babesia</taxon>
    </lineage>
</organism>
<evidence type="ECO:0000256" key="5">
    <source>
        <dbReference type="ARBA" id="ARBA00023242"/>
    </source>
</evidence>
<dbReference type="RefSeq" id="XP_012650184.1">
    <property type="nucleotide sequence ID" value="XM_012794730.1"/>
</dbReference>
<dbReference type="OrthoDB" id="262529at2759"/>
<protein>
    <submittedName>
        <fullName evidence="7">DNA cross-link repair 1 protein</fullName>
    </submittedName>
</protein>
<comment type="subcellular location">
    <subcellularLocation>
        <location evidence="1">Nucleus</location>
    </subcellularLocation>
</comment>
<comment type="similarity">
    <text evidence="2">Belongs to the DNA repair metallo-beta-lactamase (DRMBL) family.</text>
</comment>
<evidence type="ECO:0000313" key="7">
    <source>
        <dbReference type="EMBL" id="CCF75776.1"/>
    </source>
</evidence>
<dbReference type="Gene3D" id="3.60.15.10">
    <property type="entry name" value="Ribonuclease Z/Hydroxyacylglutathione hydrolase-like"/>
    <property type="match status" value="1"/>
</dbReference>
<reference evidence="7 8" key="1">
    <citation type="journal article" date="2012" name="Nucleic Acids Res.">
        <title>Sequencing of the smallest Apicomplexan genome from the human pathogen Babesia microti.</title>
        <authorList>
            <person name="Cornillot E."/>
            <person name="Hadj-Kaddour K."/>
            <person name="Dassouli A."/>
            <person name="Noel B."/>
            <person name="Ranwez V."/>
            <person name="Vacherie B."/>
            <person name="Augagneur Y."/>
            <person name="Bres V."/>
            <person name="Duclos A."/>
            <person name="Randazzo S."/>
            <person name="Carcy B."/>
            <person name="Debierre-Grockiego F."/>
            <person name="Delbecq S."/>
            <person name="Moubri-Menage K."/>
            <person name="Shams-Eldin H."/>
            <person name="Usmani-Brown S."/>
            <person name="Bringaud F."/>
            <person name="Wincker P."/>
            <person name="Vivares C.P."/>
            <person name="Schwarz R.T."/>
            <person name="Schetters T.P."/>
            <person name="Krause P.J."/>
            <person name="Gorenflot A."/>
            <person name="Berry V."/>
            <person name="Barbe V."/>
            <person name="Ben Mamoun C."/>
        </authorList>
    </citation>
    <scope>NUCLEOTIDE SEQUENCE [LARGE SCALE GENOMIC DNA]</scope>
    <source>
        <strain evidence="7 8">RI</strain>
    </source>
</reference>
<keyword evidence="4" id="KW-0234">DNA repair</keyword>
<dbReference type="Proteomes" id="UP000002899">
    <property type="component" value="Chromosome IV"/>
</dbReference>
<dbReference type="EMBL" id="LN871599">
    <property type="protein sequence ID" value="CCF75776.1"/>
    <property type="molecule type" value="Genomic_DNA"/>
</dbReference>
<dbReference type="PANTHER" id="PTHR23240:SF6">
    <property type="entry name" value="DNA CROSS-LINK REPAIR 1A PROTEIN"/>
    <property type="match status" value="1"/>
</dbReference>
<feature type="domain" description="DNA repair metallo-beta-lactamase" evidence="6">
    <location>
        <begin position="322"/>
        <end position="399"/>
    </location>
</feature>
<name>I7ISP3_BABMR</name>
<evidence type="ECO:0000259" key="6">
    <source>
        <dbReference type="Pfam" id="PF07522"/>
    </source>
</evidence>
<keyword evidence="5" id="KW-0539">Nucleus</keyword>
<sequence length="452" mass="51652">MESHLLYHNGDSPPLVIDMFHRNKLNGWIDFKRLKCTVSELKYFLTHFHSDHYGGIGKTWSNTIYTSHITGTLVEKVLGVNPKYICKLQLNRVYKLCNFTFSFVGANHCPGSVMIIFEFVSGKRILHTGDFRYHNTILKSLNIQAPDTTCDLSDVDLLFLTDYESDDSNHDTELKLVDKTATLIDANVIFDIVLMDTTFSLIKGVFPTQDVVIAQVIEDVSNHLKECSGKCLFLFGSYLLGKERLYFSVAHKFAMPIVFANQKQHKIITSLPLKSKYFSLISNTHDINGNDITNGVTGIIHIVSLHLLGTVYPRFIPNMKWIENYLTEVNNNTASCAEFDRVVAYLPTGWAHKFHMKSNQYKNVYATSVSYSEHSSASEIEQFVSVLKPRQIIPSVYSNQNEREQILLMYSKYTKHNNHSKSAKNEVIKNEGGTVKTVKRMRQQVLDEFYAK</sequence>
<gene>
    <name evidence="7" type="ORF">BmR1_04g07955</name>
</gene>
<dbReference type="GO" id="GO:0003684">
    <property type="term" value="F:damaged DNA binding"/>
    <property type="evidence" value="ECO:0007669"/>
    <property type="project" value="TreeGrafter"/>
</dbReference>
<dbReference type="AlphaFoldDB" id="I7ISP3"/>
<keyword evidence="3" id="KW-0227">DNA damage</keyword>
<reference evidence="7 8" key="3">
    <citation type="journal article" date="2016" name="Sci. Rep.">
        <title>Genome-wide diversity and gene expression profiling of Babesia microti isolates identify polymorphic genes that mediate host-pathogen interactions.</title>
        <authorList>
            <person name="Silva J.C."/>
            <person name="Cornillot E."/>
            <person name="McCracken C."/>
            <person name="Usmani-Brown S."/>
            <person name="Dwivedi A."/>
            <person name="Ifeonu O.O."/>
            <person name="Crabtree J."/>
            <person name="Gotia H.T."/>
            <person name="Virji A.Z."/>
            <person name="Reynes C."/>
            <person name="Colinge J."/>
            <person name="Kumar V."/>
            <person name="Lawres L."/>
            <person name="Pazzi J.E."/>
            <person name="Pablo J.V."/>
            <person name="Hung C."/>
            <person name="Brancato J."/>
            <person name="Kumari P."/>
            <person name="Orvis J."/>
            <person name="Tretina K."/>
            <person name="Chibucos M."/>
            <person name="Ott S."/>
            <person name="Sadzewicz L."/>
            <person name="Sengamalay N."/>
            <person name="Shetty A.C."/>
            <person name="Su Q."/>
            <person name="Tallon L."/>
            <person name="Fraser C.M."/>
            <person name="Frutos R."/>
            <person name="Molina D.M."/>
            <person name="Krause P.J."/>
            <person name="Ben Mamoun C."/>
        </authorList>
    </citation>
    <scope>NUCLEOTIDE SEQUENCE [LARGE SCALE GENOMIC DNA]</scope>
    <source>
        <strain evidence="7 8">RI</strain>
    </source>
</reference>
<proteinExistence type="inferred from homology"/>
<evidence type="ECO:0000313" key="8">
    <source>
        <dbReference type="Proteomes" id="UP000002899"/>
    </source>
</evidence>